<comment type="function">
    <text evidence="7">Cell wall formation. Catalyzes the addition of glutamate to the nucleotide precursor UDP-N-acetylmuramoyl-L-alanine (UMA).</text>
</comment>
<dbReference type="STRING" id="1802697.A2925_01675"/>
<evidence type="ECO:0000256" key="2">
    <source>
        <dbReference type="ARBA" id="ARBA00004752"/>
    </source>
</evidence>
<feature type="binding site" evidence="7">
    <location>
        <begin position="98"/>
        <end position="104"/>
    </location>
    <ligand>
        <name>ATP</name>
        <dbReference type="ChEBI" id="CHEBI:30616"/>
    </ligand>
</feature>
<dbReference type="Gene3D" id="3.40.1190.10">
    <property type="entry name" value="Mur-like, catalytic domain"/>
    <property type="match status" value="1"/>
</dbReference>
<dbReference type="InterPro" id="IPR036565">
    <property type="entry name" value="Mur-like_cat_sf"/>
</dbReference>
<dbReference type="GO" id="GO:0071555">
    <property type="term" value="P:cell wall organization"/>
    <property type="evidence" value="ECO:0007669"/>
    <property type="project" value="UniProtKB-KW"/>
</dbReference>
<feature type="domain" description="Mur ligase C-terminal" evidence="8">
    <location>
        <begin position="257"/>
        <end position="370"/>
    </location>
</feature>
<dbReference type="UniPathway" id="UPA00219"/>
<keyword evidence="7" id="KW-0573">Peptidoglycan synthesis</keyword>
<dbReference type="Pfam" id="PF02875">
    <property type="entry name" value="Mur_ligase_C"/>
    <property type="match status" value="1"/>
</dbReference>
<accession>A0A1F8GLI8</accession>
<comment type="subcellular location">
    <subcellularLocation>
        <location evidence="1 7">Cytoplasm</location>
    </subcellularLocation>
</comment>
<dbReference type="InterPro" id="IPR004101">
    <property type="entry name" value="Mur_ligase_C"/>
</dbReference>
<evidence type="ECO:0000256" key="6">
    <source>
        <dbReference type="ARBA" id="ARBA00022840"/>
    </source>
</evidence>
<comment type="pathway">
    <text evidence="2 7">Cell wall biogenesis; peptidoglycan biosynthesis.</text>
</comment>
<dbReference type="InterPro" id="IPR005762">
    <property type="entry name" value="MurD"/>
</dbReference>
<protein>
    <recommendedName>
        <fullName evidence="7">UDP-N-acetylmuramoylalanine--D-glutamate ligase</fullName>
        <ecNumber evidence="7">6.3.2.9</ecNumber>
    </recommendedName>
    <alternativeName>
        <fullName evidence="7">D-glutamic acid-adding enzyme</fullName>
    </alternativeName>
    <alternativeName>
        <fullName evidence="7">UDP-N-acetylmuramoyl-L-alanyl-D-glutamate synthetase</fullName>
    </alternativeName>
</protein>
<dbReference type="GO" id="GO:0008360">
    <property type="term" value="P:regulation of cell shape"/>
    <property type="evidence" value="ECO:0007669"/>
    <property type="project" value="UniProtKB-KW"/>
</dbReference>
<sequence length="404" mass="45097">MRIQDLEKKKILILGFGREGKDTLLFLRKHFPKKKIGIADQKQGNGYLKKIKNYDVIIKSPGVPNSVVLPFLTKKQKVTSQTELFFEECPGTIIGVTGTKGKSTTASLIYAVLKKGGVRSHLIGNIGEPVLSHLAKAKPEDVFVYELSSFQLENLKQSPHISVLLNVYPEHLDHHQSFAKYVWAKANIAKHQTAEDFLVYNTENKIAANIAKLSKAQKIPFKGGFGSKEPAILVGKLFGISSTKIQNAIKAFKPLEHRLERVGEWKGITFYNDSLATIPQATIGALDTLGPKVHTLIAGGYDRGISYDVLAKRISKSSVQLLILFPTTGEKILKAIKKPVEYLTLKSMREAVEQAFLRTPKGKVCLLSPASSSFNMFKDYKDRGEQFKKWVTYYGKRKQVSFQA</sequence>
<dbReference type="SUPFAM" id="SSF53244">
    <property type="entry name" value="MurD-like peptide ligases, peptide-binding domain"/>
    <property type="match status" value="1"/>
</dbReference>
<organism evidence="10 11">
    <name type="scientific">Candidatus Yanofskybacteria bacterium RIFCSPLOWO2_01_FULL_44_22</name>
    <dbReference type="NCBI Taxonomy" id="1802697"/>
    <lineage>
        <taxon>Bacteria</taxon>
        <taxon>Candidatus Yanofskyibacteriota</taxon>
    </lineage>
</organism>
<evidence type="ECO:0000256" key="3">
    <source>
        <dbReference type="ARBA" id="ARBA00022490"/>
    </source>
</evidence>
<reference evidence="10 11" key="1">
    <citation type="journal article" date="2016" name="Nat. Commun.">
        <title>Thousands of microbial genomes shed light on interconnected biogeochemical processes in an aquifer system.</title>
        <authorList>
            <person name="Anantharaman K."/>
            <person name="Brown C.T."/>
            <person name="Hug L.A."/>
            <person name="Sharon I."/>
            <person name="Castelle C.J."/>
            <person name="Probst A.J."/>
            <person name="Thomas B.C."/>
            <person name="Singh A."/>
            <person name="Wilkins M.J."/>
            <person name="Karaoz U."/>
            <person name="Brodie E.L."/>
            <person name="Williams K.H."/>
            <person name="Hubbard S.S."/>
            <person name="Banfield J.F."/>
        </authorList>
    </citation>
    <scope>NUCLEOTIDE SEQUENCE [LARGE SCALE GENOMIC DNA]</scope>
</reference>
<dbReference type="Gene3D" id="3.90.190.20">
    <property type="entry name" value="Mur ligase, C-terminal domain"/>
    <property type="match status" value="1"/>
</dbReference>
<gene>
    <name evidence="7" type="primary">murD</name>
    <name evidence="10" type="ORF">A2925_01675</name>
</gene>
<keyword evidence="3 7" id="KW-0963">Cytoplasm</keyword>
<keyword evidence="4 7" id="KW-0436">Ligase</keyword>
<dbReference type="GO" id="GO:0005524">
    <property type="term" value="F:ATP binding"/>
    <property type="evidence" value="ECO:0007669"/>
    <property type="project" value="UniProtKB-UniRule"/>
</dbReference>
<keyword evidence="7" id="KW-0132">Cell division</keyword>
<dbReference type="GO" id="GO:0005737">
    <property type="term" value="C:cytoplasm"/>
    <property type="evidence" value="ECO:0007669"/>
    <property type="project" value="UniProtKB-SubCell"/>
</dbReference>
<evidence type="ECO:0000313" key="11">
    <source>
        <dbReference type="Proteomes" id="UP000178256"/>
    </source>
</evidence>
<keyword evidence="7" id="KW-0131">Cell cycle</keyword>
<dbReference type="GO" id="GO:0051301">
    <property type="term" value="P:cell division"/>
    <property type="evidence" value="ECO:0007669"/>
    <property type="project" value="UniProtKB-KW"/>
</dbReference>
<keyword evidence="6 7" id="KW-0067">ATP-binding</keyword>
<evidence type="ECO:0000259" key="8">
    <source>
        <dbReference type="Pfam" id="PF02875"/>
    </source>
</evidence>
<dbReference type="Pfam" id="PF08245">
    <property type="entry name" value="Mur_ligase_M"/>
    <property type="match status" value="1"/>
</dbReference>
<dbReference type="SUPFAM" id="SSF53623">
    <property type="entry name" value="MurD-like peptide ligases, catalytic domain"/>
    <property type="match status" value="1"/>
</dbReference>
<comment type="caution">
    <text evidence="10">The sequence shown here is derived from an EMBL/GenBank/DDBJ whole genome shotgun (WGS) entry which is preliminary data.</text>
</comment>
<keyword evidence="7" id="KW-0961">Cell wall biogenesis/degradation</keyword>
<dbReference type="PANTHER" id="PTHR43692:SF1">
    <property type="entry name" value="UDP-N-ACETYLMURAMOYLALANINE--D-GLUTAMATE LIGASE"/>
    <property type="match status" value="1"/>
</dbReference>
<dbReference type="InterPro" id="IPR036615">
    <property type="entry name" value="Mur_ligase_C_dom_sf"/>
</dbReference>
<dbReference type="EC" id="6.3.2.9" evidence="7"/>
<dbReference type="PANTHER" id="PTHR43692">
    <property type="entry name" value="UDP-N-ACETYLMURAMOYLALANINE--D-GLUTAMATE LIGASE"/>
    <property type="match status" value="1"/>
</dbReference>
<keyword evidence="5 7" id="KW-0547">Nucleotide-binding</keyword>
<dbReference type="GO" id="GO:0009252">
    <property type="term" value="P:peptidoglycan biosynthetic process"/>
    <property type="evidence" value="ECO:0007669"/>
    <property type="project" value="UniProtKB-UniRule"/>
</dbReference>
<comment type="similarity">
    <text evidence="7">Belongs to the MurCDEF family.</text>
</comment>
<feature type="domain" description="Mur ligase central" evidence="9">
    <location>
        <begin position="96"/>
        <end position="231"/>
    </location>
</feature>
<evidence type="ECO:0000259" key="9">
    <source>
        <dbReference type="Pfam" id="PF08245"/>
    </source>
</evidence>
<comment type="catalytic activity">
    <reaction evidence="7">
        <text>UDP-N-acetyl-alpha-D-muramoyl-L-alanine + D-glutamate + ATP = UDP-N-acetyl-alpha-D-muramoyl-L-alanyl-D-glutamate + ADP + phosphate + H(+)</text>
        <dbReference type="Rhea" id="RHEA:16429"/>
        <dbReference type="ChEBI" id="CHEBI:15378"/>
        <dbReference type="ChEBI" id="CHEBI:29986"/>
        <dbReference type="ChEBI" id="CHEBI:30616"/>
        <dbReference type="ChEBI" id="CHEBI:43474"/>
        <dbReference type="ChEBI" id="CHEBI:83898"/>
        <dbReference type="ChEBI" id="CHEBI:83900"/>
        <dbReference type="ChEBI" id="CHEBI:456216"/>
        <dbReference type="EC" id="6.3.2.9"/>
    </reaction>
</comment>
<evidence type="ECO:0000256" key="5">
    <source>
        <dbReference type="ARBA" id="ARBA00022741"/>
    </source>
</evidence>
<dbReference type="GO" id="GO:0008764">
    <property type="term" value="F:UDP-N-acetylmuramoylalanine-D-glutamate ligase activity"/>
    <property type="evidence" value="ECO:0007669"/>
    <property type="project" value="UniProtKB-UniRule"/>
</dbReference>
<dbReference type="EMBL" id="MGKL01000007">
    <property type="protein sequence ID" value="OGN26274.1"/>
    <property type="molecule type" value="Genomic_DNA"/>
</dbReference>
<evidence type="ECO:0000256" key="1">
    <source>
        <dbReference type="ARBA" id="ARBA00004496"/>
    </source>
</evidence>
<evidence type="ECO:0000256" key="7">
    <source>
        <dbReference type="HAMAP-Rule" id="MF_00639"/>
    </source>
</evidence>
<keyword evidence="7" id="KW-0133">Cell shape</keyword>
<dbReference type="Proteomes" id="UP000178256">
    <property type="component" value="Unassembled WGS sequence"/>
</dbReference>
<evidence type="ECO:0000313" key="10">
    <source>
        <dbReference type="EMBL" id="OGN26274.1"/>
    </source>
</evidence>
<proteinExistence type="inferred from homology"/>
<evidence type="ECO:0000256" key="4">
    <source>
        <dbReference type="ARBA" id="ARBA00022598"/>
    </source>
</evidence>
<dbReference type="HAMAP" id="MF_00639">
    <property type="entry name" value="MurD"/>
    <property type="match status" value="1"/>
</dbReference>
<dbReference type="AlphaFoldDB" id="A0A1F8GLI8"/>
<name>A0A1F8GLI8_9BACT</name>
<dbReference type="InterPro" id="IPR013221">
    <property type="entry name" value="Mur_ligase_cen"/>
</dbReference>